<evidence type="ECO:0000256" key="1">
    <source>
        <dbReference type="SAM" id="MobiDB-lite"/>
    </source>
</evidence>
<evidence type="ECO:0000313" key="3">
    <source>
        <dbReference type="Proteomes" id="UP000004535"/>
    </source>
</evidence>
<comment type="caution">
    <text evidence="2">The sequence shown here is derived from an EMBL/GenBank/DDBJ whole genome shotgun (WGS) entry which is preliminary data.</text>
</comment>
<organism evidence="2 3">
    <name type="scientific">Burkholderia multivorans CGD2</name>
    <dbReference type="NCBI Taxonomy" id="513052"/>
    <lineage>
        <taxon>Bacteria</taxon>
        <taxon>Pseudomonadati</taxon>
        <taxon>Pseudomonadota</taxon>
        <taxon>Betaproteobacteria</taxon>
        <taxon>Burkholderiales</taxon>
        <taxon>Burkholderiaceae</taxon>
        <taxon>Burkholderia</taxon>
        <taxon>Burkholderia cepacia complex</taxon>
    </lineage>
</organism>
<accession>B9BVK1</accession>
<feature type="compositionally biased region" description="Basic residues" evidence="1">
    <location>
        <begin position="20"/>
        <end position="38"/>
    </location>
</feature>
<reference evidence="2 3" key="1">
    <citation type="journal article" date="2012" name="J. Bacteriol.">
        <title>Draft Genome Sequence Determination for Cystic Fibrosis and Chronic Granulomatous Disease Burkholderia multivorans Isolates.</title>
        <authorList>
            <person name="Varga J.J."/>
            <person name="Losada L."/>
            <person name="Zelazny A.M."/>
            <person name="Brinkac L."/>
            <person name="Harkins D."/>
            <person name="Radune D."/>
            <person name="Hostetler J."/>
            <person name="Sampaio E.P."/>
            <person name="Ronning C.M."/>
            <person name="Nierman W.C."/>
            <person name="Greenberg D.E."/>
            <person name="Holland S.M."/>
            <person name="Goldberg J.B."/>
        </authorList>
    </citation>
    <scope>NUCLEOTIDE SEQUENCE [LARGE SCALE GENOMIC DNA]</scope>
    <source>
        <strain evidence="2 3">CGD2</strain>
    </source>
</reference>
<dbReference type="AlphaFoldDB" id="B9BVK1"/>
<protein>
    <submittedName>
        <fullName evidence="2">Uncharacterized protein</fullName>
    </submittedName>
</protein>
<dbReference type="Proteomes" id="UP000004535">
    <property type="component" value="Unassembled WGS sequence"/>
</dbReference>
<evidence type="ECO:0000313" key="2">
    <source>
        <dbReference type="EMBL" id="EEE05023.1"/>
    </source>
</evidence>
<name>B9BVK1_9BURK</name>
<sequence length="53" mass="6102">MPRASGHGDTARPGGAERPGRRHLRNGRRCGPRRHRRGAYPYERDVFHFPPIL</sequence>
<feature type="region of interest" description="Disordered" evidence="1">
    <location>
        <begin position="1"/>
        <end position="38"/>
    </location>
</feature>
<proteinExistence type="predicted"/>
<gene>
    <name evidence="2" type="ORF">BURMUCGD2_0599</name>
</gene>
<dbReference type="EMBL" id="ACFC01000011">
    <property type="protein sequence ID" value="EEE05023.1"/>
    <property type="molecule type" value="Genomic_DNA"/>
</dbReference>